<feature type="transmembrane region" description="Helical" evidence="5">
    <location>
        <begin position="20"/>
        <end position="39"/>
    </location>
</feature>
<evidence type="ECO:0000313" key="8">
    <source>
        <dbReference type="Proteomes" id="UP001299970"/>
    </source>
</evidence>
<protein>
    <submittedName>
        <fullName evidence="7">Sensor histidine kinase</fullName>
    </submittedName>
</protein>
<dbReference type="PANTHER" id="PTHR24421">
    <property type="entry name" value="NITRATE/NITRITE SENSOR PROTEIN NARX-RELATED"/>
    <property type="match status" value="1"/>
</dbReference>
<reference evidence="7 8" key="1">
    <citation type="submission" date="2022-03" db="EMBL/GenBank/DDBJ databases">
        <title>Pseudonocardia alaer sp. nov., a novel actinomycete isolated from reed forest soil.</title>
        <authorList>
            <person name="Wang L."/>
        </authorList>
    </citation>
    <scope>NUCLEOTIDE SEQUENCE [LARGE SCALE GENOMIC DNA]</scope>
    <source>
        <strain evidence="7 8">Y-16303</strain>
    </source>
</reference>
<keyword evidence="2 7" id="KW-0418">Kinase</keyword>
<dbReference type="InterPro" id="IPR050482">
    <property type="entry name" value="Sensor_HK_TwoCompSys"/>
</dbReference>
<keyword evidence="5" id="KW-1133">Transmembrane helix</keyword>
<dbReference type="EMBL" id="JAKXMK010000014">
    <property type="protein sequence ID" value="MCH6167479.1"/>
    <property type="molecule type" value="Genomic_DNA"/>
</dbReference>
<evidence type="ECO:0000259" key="6">
    <source>
        <dbReference type="Pfam" id="PF07730"/>
    </source>
</evidence>
<keyword evidence="5" id="KW-0472">Membrane</keyword>
<evidence type="ECO:0000256" key="3">
    <source>
        <dbReference type="ARBA" id="ARBA00023012"/>
    </source>
</evidence>
<dbReference type="RefSeq" id="WP_241037890.1">
    <property type="nucleotide sequence ID" value="NZ_BAAAJF010000005.1"/>
</dbReference>
<name>A0ABS9TG15_9PSEU</name>
<proteinExistence type="predicted"/>
<dbReference type="InterPro" id="IPR036890">
    <property type="entry name" value="HATPase_C_sf"/>
</dbReference>
<feature type="transmembrane region" description="Helical" evidence="5">
    <location>
        <begin position="77"/>
        <end position="98"/>
    </location>
</feature>
<dbReference type="CDD" id="cd16917">
    <property type="entry name" value="HATPase_UhpB-NarQ-NarX-like"/>
    <property type="match status" value="1"/>
</dbReference>
<evidence type="ECO:0000256" key="2">
    <source>
        <dbReference type="ARBA" id="ARBA00022777"/>
    </source>
</evidence>
<organism evidence="7 8">
    <name type="scientific">Pseudonocardia alaniniphila</name>
    <dbReference type="NCBI Taxonomy" id="75291"/>
    <lineage>
        <taxon>Bacteria</taxon>
        <taxon>Bacillati</taxon>
        <taxon>Actinomycetota</taxon>
        <taxon>Actinomycetes</taxon>
        <taxon>Pseudonocardiales</taxon>
        <taxon>Pseudonocardiaceae</taxon>
        <taxon>Pseudonocardia</taxon>
    </lineage>
</organism>
<dbReference type="GO" id="GO:0016301">
    <property type="term" value="F:kinase activity"/>
    <property type="evidence" value="ECO:0007669"/>
    <property type="project" value="UniProtKB-KW"/>
</dbReference>
<keyword evidence="4" id="KW-0175">Coiled coil</keyword>
<dbReference type="Gene3D" id="3.30.565.10">
    <property type="entry name" value="Histidine kinase-like ATPase, C-terminal domain"/>
    <property type="match status" value="1"/>
</dbReference>
<keyword evidence="3" id="KW-0902">Two-component regulatory system</keyword>
<comment type="caution">
    <text evidence="7">The sequence shown here is derived from an EMBL/GenBank/DDBJ whole genome shotgun (WGS) entry which is preliminary data.</text>
</comment>
<feature type="coiled-coil region" evidence="4">
    <location>
        <begin position="167"/>
        <end position="194"/>
    </location>
</feature>
<dbReference type="Proteomes" id="UP001299970">
    <property type="component" value="Unassembled WGS sequence"/>
</dbReference>
<evidence type="ECO:0000256" key="4">
    <source>
        <dbReference type="SAM" id="Coils"/>
    </source>
</evidence>
<keyword evidence="8" id="KW-1185">Reference proteome</keyword>
<feature type="transmembrane region" description="Helical" evidence="5">
    <location>
        <begin position="51"/>
        <end position="71"/>
    </location>
</feature>
<keyword evidence="1" id="KW-0808">Transferase</keyword>
<dbReference type="Pfam" id="PF07730">
    <property type="entry name" value="HisKA_3"/>
    <property type="match status" value="1"/>
</dbReference>
<feature type="transmembrane region" description="Helical" evidence="5">
    <location>
        <begin position="110"/>
        <end position="138"/>
    </location>
</feature>
<accession>A0ABS9TG15</accession>
<dbReference type="PANTHER" id="PTHR24421:SF63">
    <property type="entry name" value="SENSOR HISTIDINE KINASE DESK"/>
    <property type="match status" value="1"/>
</dbReference>
<evidence type="ECO:0000256" key="5">
    <source>
        <dbReference type="SAM" id="Phobius"/>
    </source>
</evidence>
<sequence>MPPSPGDAGEVRDPTRMHPRRWYVMSGGWSLLLTPWIYIGATSSQPIVVRVLLVLAVLAYIACFVFGLYEAMQRNQWLFSASLLVVMCVLWLVTAAGFGAQDGAVYTVSYLLVMVIALVPAPWTTVAAVVAFCGAVGFDWLVGDGLTGPDVFGMAAISIAMRGQFWLVKANSQLREAREELARLAVAAERERMARDLHDVLGHSLTTITVKAGLARRLLERGDTGRAAEEVTDVEQLGRQALAEVRSTVAANRVASLGRELAGAREALRAAGIEADLPAAVDNVPPDRQQAFAHVVREGVTNTIRHSGAGNCTVRLTPTSVEVVDDGVGSQDGTPAGHGLSGLTERLAAIGGRVDAGPTPSGGYRLRAEVLPRSGPVRRPEPAG</sequence>
<gene>
    <name evidence="7" type="ORF">MMF94_17470</name>
</gene>
<evidence type="ECO:0000313" key="7">
    <source>
        <dbReference type="EMBL" id="MCH6167479.1"/>
    </source>
</evidence>
<feature type="domain" description="Signal transduction histidine kinase subgroup 3 dimerisation and phosphoacceptor" evidence="6">
    <location>
        <begin position="189"/>
        <end position="253"/>
    </location>
</feature>
<evidence type="ECO:0000256" key="1">
    <source>
        <dbReference type="ARBA" id="ARBA00022679"/>
    </source>
</evidence>
<dbReference type="SUPFAM" id="SSF55874">
    <property type="entry name" value="ATPase domain of HSP90 chaperone/DNA topoisomerase II/histidine kinase"/>
    <property type="match status" value="1"/>
</dbReference>
<keyword evidence="5" id="KW-0812">Transmembrane</keyword>
<dbReference type="Gene3D" id="1.20.5.1930">
    <property type="match status" value="1"/>
</dbReference>
<dbReference type="InterPro" id="IPR011712">
    <property type="entry name" value="Sig_transdc_His_kin_sub3_dim/P"/>
</dbReference>